<evidence type="ECO:0000313" key="2">
    <source>
        <dbReference type="Proteomes" id="UP000292695"/>
    </source>
</evidence>
<gene>
    <name evidence="1" type="ORF">E0H50_05475</name>
</gene>
<dbReference type="RefSeq" id="WP_131285452.1">
    <property type="nucleotide sequence ID" value="NZ_SJKA01000002.1"/>
</dbReference>
<reference evidence="1 2" key="1">
    <citation type="submission" date="2019-02" db="EMBL/GenBank/DDBJ databases">
        <title>Kribbella capetownensis sp. nov. and Kribbella speibonae sp. nov., isolated from soil.</title>
        <authorList>
            <person name="Curtis S.M."/>
            <person name="Norton I."/>
            <person name="Everest G.J."/>
            <person name="Meyers P.R."/>
        </authorList>
    </citation>
    <scope>NUCLEOTIDE SEQUENCE [LARGE SCALE GENOMIC DNA]</scope>
    <source>
        <strain evidence="1 2">DSM 27082</strain>
    </source>
</reference>
<comment type="caution">
    <text evidence="1">The sequence shown here is derived from an EMBL/GenBank/DDBJ whole genome shotgun (WGS) entry which is preliminary data.</text>
</comment>
<name>A0A4R0J522_9ACTN</name>
<keyword evidence="2" id="KW-1185">Reference proteome</keyword>
<accession>A0A4R0J522</accession>
<dbReference type="EMBL" id="SJKA01000002">
    <property type="protein sequence ID" value="TCC39386.1"/>
    <property type="molecule type" value="Genomic_DNA"/>
</dbReference>
<proteinExistence type="predicted"/>
<organism evidence="1 2">
    <name type="scientific">Kribbella sindirgiensis</name>
    <dbReference type="NCBI Taxonomy" id="1124744"/>
    <lineage>
        <taxon>Bacteria</taxon>
        <taxon>Bacillati</taxon>
        <taxon>Actinomycetota</taxon>
        <taxon>Actinomycetes</taxon>
        <taxon>Propionibacteriales</taxon>
        <taxon>Kribbellaceae</taxon>
        <taxon>Kribbella</taxon>
    </lineage>
</organism>
<protein>
    <submittedName>
        <fullName evidence="1">Uncharacterized protein</fullName>
    </submittedName>
</protein>
<dbReference type="Proteomes" id="UP000292695">
    <property type="component" value="Unassembled WGS sequence"/>
</dbReference>
<evidence type="ECO:0000313" key="1">
    <source>
        <dbReference type="EMBL" id="TCC39386.1"/>
    </source>
</evidence>
<sequence>MRQSDTDDLAQQIKEYLDKKIESEFGLLHLKLSHIDIMLNKIYDELGGTDPNYTTDGEELNRS</sequence>
<dbReference type="AlphaFoldDB" id="A0A4R0J522"/>